<dbReference type="PANTHER" id="PTHR48062">
    <property type="entry name" value="RECEPTOR-LIKE PROTEIN 14"/>
    <property type="match status" value="1"/>
</dbReference>
<evidence type="ECO:0000313" key="18">
    <source>
        <dbReference type="Proteomes" id="UP000515124"/>
    </source>
</evidence>
<evidence type="ECO:0000256" key="5">
    <source>
        <dbReference type="ARBA" id="ARBA00022512"/>
    </source>
</evidence>
<evidence type="ECO:0000256" key="4">
    <source>
        <dbReference type="ARBA" id="ARBA00022475"/>
    </source>
</evidence>
<evidence type="ECO:0000256" key="8">
    <source>
        <dbReference type="ARBA" id="ARBA00022729"/>
    </source>
</evidence>
<keyword evidence="9" id="KW-0677">Repeat</keyword>
<evidence type="ECO:0000256" key="10">
    <source>
        <dbReference type="ARBA" id="ARBA00022989"/>
    </source>
</evidence>
<evidence type="ECO:0000259" key="17">
    <source>
        <dbReference type="Pfam" id="PF08263"/>
    </source>
</evidence>
<dbReference type="InterPro" id="IPR001611">
    <property type="entry name" value="Leu-rich_rpt"/>
</dbReference>
<name>A0A6P5SN95_PRUAV</name>
<keyword evidence="5" id="KW-0134">Cell wall</keyword>
<dbReference type="Pfam" id="PF08263">
    <property type="entry name" value="LRRNT_2"/>
    <property type="match status" value="1"/>
</dbReference>
<evidence type="ECO:0000256" key="16">
    <source>
        <dbReference type="SAM" id="SignalP"/>
    </source>
</evidence>
<evidence type="ECO:0000256" key="1">
    <source>
        <dbReference type="ARBA" id="ARBA00004191"/>
    </source>
</evidence>
<dbReference type="InterPro" id="IPR032675">
    <property type="entry name" value="LRR_dom_sf"/>
</dbReference>
<comment type="subcellular location">
    <subcellularLocation>
        <location evidence="2">Cell membrane</location>
        <topology evidence="2">Single-pass type I membrane protein</topology>
    </subcellularLocation>
    <subcellularLocation>
        <location evidence="1">Secreted</location>
        <location evidence="1">Cell wall</location>
    </subcellularLocation>
</comment>
<dbReference type="AlphaFoldDB" id="A0A6P5SN95"/>
<dbReference type="GO" id="GO:0005886">
    <property type="term" value="C:plasma membrane"/>
    <property type="evidence" value="ECO:0007669"/>
    <property type="project" value="UniProtKB-SubCell"/>
</dbReference>
<sequence length="740" mass="82621">MAHGFLLFLLFSYIISTNIHACKQTERSSLLSFASTLSSPPLNWTSIDCCHWKGITCNQDGWVTHLLLPFKGIKGGISASLGNLTHLTHLNLSHNSLYGSLETQFFLSLNRLEFLDLSYNLLFGELPSSLPSSNIRTVDLSSNHFHGAIPSSFFQLASNLTGFNVSNNTFTGYVPSFICLHSSPFVRLLDFSSNEFSGNLALGLGGCSELEVFRAGHNNLSGLLPEDIYNATKLEEIAIPLNSLRGSISDKIVNLTNLAILDLYINQLSRELPFNLGRLSKLKFVNLDFNNLEGALPPSLMNCTNLIELHLAFNNLERDISMLDFSRLSHLTKLDLRGNNFTGTLPVSLYSCRSLKAIGLTGNHLEGQIQAEILSLKSLSFLSIGYNQFTNLTGAMKILMSSKSLHILLLTGSFVGEGMPSDDDMVDFDGFQNLGMLSFAYCNLTGQIPMWLSKLKNLEILSLNVNQITGRIPSWLGTLPRLFYINLSHNRISGEFPKQLCRLPSLVSKPIASQVDQYEFELPLITIADRQTYPPRRLSYFPALIDLSHNNIDGDIPTEIRQLQLLHRLYLNSNNFTGIIPDQISNLKDLEVLNLSMNHLSGKITPSLLSLNFLRSFDVSYNNLQGPIPTGTQIQSFNASSFEGNPKLCGDPLPNKCGPNKDIDEDNKNNKDVDNGLHQLPWFYVFSALGFIVGFWGVCGSLVVNKTWRYAYFQFIDNVQNRLHVMVTMRINTIKRRPRG</sequence>
<dbReference type="KEGG" id="pavi:110758212"/>
<dbReference type="PANTHER" id="PTHR48062:SF4">
    <property type="entry name" value="RECEPTOR-LIKE PROTEIN 2-RELATED"/>
    <property type="match status" value="1"/>
</dbReference>
<evidence type="ECO:0000313" key="19">
    <source>
        <dbReference type="RefSeq" id="XP_021815712.1"/>
    </source>
</evidence>
<dbReference type="InterPro" id="IPR051502">
    <property type="entry name" value="RLP_Defense_Trigger"/>
</dbReference>
<keyword evidence="18" id="KW-1185">Reference proteome</keyword>
<organism evidence="18 19">
    <name type="scientific">Prunus avium</name>
    <name type="common">Cherry</name>
    <name type="synonym">Cerasus avium</name>
    <dbReference type="NCBI Taxonomy" id="42229"/>
    <lineage>
        <taxon>Eukaryota</taxon>
        <taxon>Viridiplantae</taxon>
        <taxon>Streptophyta</taxon>
        <taxon>Embryophyta</taxon>
        <taxon>Tracheophyta</taxon>
        <taxon>Spermatophyta</taxon>
        <taxon>Magnoliopsida</taxon>
        <taxon>eudicotyledons</taxon>
        <taxon>Gunneridae</taxon>
        <taxon>Pentapetalae</taxon>
        <taxon>rosids</taxon>
        <taxon>fabids</taxon>
        <taxon>Rosales</taxon>
        <taxon>Rosaceae</taxon>
        <taxon>Amygdaloideae</taxon>
        <taxon>Amygdaleae</taxon>
        <taxon>Prunus</taxon>
    </lineage>
</organism>
<keyword evidence="10 15" id="KW-1133">Transmembrane helix</keyword>
<protein>
    <submittedName>
        <fullName evidence="19">Receptor-like protein 2</fullName>
    </submittedName>
</protein>
<proteinExistence type="inferred from homology"/>
<evidence type="ECO:0000256" key="3">
    <source>
        <dbReference type="ARBA" id="ARBA00009592"/>
    </source>
</evidence>
<reference evidence="19" key="1">
    <citation type="submission" date="2025-08" db="UniProtKB">
        <authorList>
            <consortium name="RefSeq"/>
        </authorList>
    </citation>
    <scope>IDENTIFICATION</scope>
</reference>
<evidence type="ECO:0000256" key="14">
    <source>
        <dbReference type="ARBA" id="ARBA00038043"/>
    </source>
</evidence>
<feature type="domain" description="Leucine-rich repeat-containing N-terminal plant-type" evidence="17">
    <location>
        <begin position="25"/>
        <end position="58"/>
    </location>
</feature>
<evidence type="ECO:0000256" key="12">
    <source>
        <dbReference type="ARBA" id="ARBA00023170"/>
    </source>
</evidence>
<evidence type="ECO:0000256" key="11">
    <source>
        <dbReference type="ARBA" id="ARBA00023136"/>
    </source>
</evidence>
<dbReference type="FunFam" id="3.80.10.10:FF:000400">
    <property type="entry name" value="Nuclear pore complex protein NUP107"/>
    <property type="match status" value="1"/>
</dbReference>
<evidence type="ECO:0000256" key="15">
    <source>
        <dbReference type="SAM" id="Phobius"/>
    </source>
</evidence>
<keyword evidence="11 15" id="KW-0472">Membrane</keyword>
<keyword evidence="13" id="KW-0325">Glycoprotein</keyword>
<evidence type="ECO:0000256" key="2">
    <source>
        <dbReference type="ARBA" id="ARBA00004251"/>
    </source>
</evidence>
<evidence type="ECO:0000256" key="13">
    <source>
        <dbReference type="ARBA" id="ARBA00023180"/>
    </source>
</evidence>
<evidence type="ECO:0000256" key="6">
    <source>
        <dbReference type="ARBA" id="ARBA00022614"/>
    </source>
</evidence>
<keyword evidence="8 16" id="KW-0732">Signal</keyword>
<dbReference type="SMART" id="SM00369">
    <property type="entry name" value="LRR_TYP"/>
    <property type="match status" value="7"/>
</dbReference>
<gene>
    <name evidence="19" type="primary">LOC110758212</name>
</gene>
<comment type="similarity">
    <text evidence="14">Belongs to the polygalacturonase-inhibiting protein family.</text>
</comment>
<evidence type="ECO:0000256" key="7">
    <source>
        <dbReference type="ARBA" id="ARBA00022692"/>
    </source>
</evidence>
<dbReference type="Pfam" id="PF00560">
    <property type="entry name" value="LRR_1"/>
    <property type="match status" value="7"/>
</dbReference>
<dbReference type="SUPFAM" id="SSF52058">
    <property type="entry name" value="L domain-like"/>
    <property type="match status" value="3"/>
</dbReference>
<keyword evidence="6" id="KW-0433">Leucine-rich repeat</keyword>
<dbReference type="FunFam" id="3.80.10.10:FF:000041">
    <property type="entry name" value="LRR receptor-like serine/threonine-protein kinase ERECTA"/>
    <property type="match status" value="1"/>
</dbReference>
<keyword evidence="12" id="KW-0675">Receptor</keyword>
<dbReference type="InterPro" id="IPR013210">
    <property type="entry name" value="LRR_N_plant-typ"/>
</dbReference>
<dbReference type="GeneID" id="110758212"/>
<feature type="chain" id="PRO_5028294405" evidence="16">
    <location>
        <begin position="22"/>
        <end position="740"/>
    </location>
</feature>
<keyword evidence="7 15" id="KW-0812">Transmembrane</keyword>
<evidence type="ECO:0000256" key="9">
    <source>
        <dbReference type="ARBA" id="ARBA00022737"/>
    </source>
</evidence>
<dbReference type="Pfam" id="PF13855">
    <property type="entry name" value="LRR_8"/>
    <property type="match status" value="2"/>
</dbReference>
<accession>A0A6P5SN95</accession>
<dbReference type="RefSeq" id="XP_021815712.1">
    <property type="nucleotide sequence ID" value="XM_021960020.1"/>
</dbReference>
<keyword evidence="5" id="KW-0964">Secreted</keyword>
<dbReference type="Gene3D" id="3.80.10.10">
    <property type="entry name" value="Ribonuclease Inhibitor"/>
    <property type="match status" value="4"/>
</dbReference>
<dbReference type="Proteomes" id="UP000515124">
    <property type="component" value="Unplaced"/>
</dbReference>
<keyword evidence="4" id="KW-1003">Cell membrane</keyword>
<feature type="signal peptide" evidence="16">
    <location>
        <begin position="1"/>
        <end position="21"/>
    </location>
</feature>
<dbReference type="FunFam" id="3.80.10.10:FF:000213">
    <property type="entry name" value="Tyrosine-sulfated glycopeptide receptor 1"/>
    <property type="match status" value="1"/>
</dbReference>
<comment type="similarity">
    <text evidence="3">Belongs to the RLP family.</text>
</comment>
<feature type="transmembrane region" description="Helical" evidence="15">
    <location>
        <begin position="682"/>
        <end position="704"/>
    </location>
</feature>
<dbReference type="InterPro" id="IPR003591">
    <property type="entry name" value="Leu-rich_rpt_typical-subtyp"/>
</dbReference>